<gene>
    <name evidence="1" type="ORF">LSAA_12060</name>
</gene>
<dbReference type="GO" id="GO:0005737">
    <property type="term" value="C:cytoplasm"/>
    <property type="evidence" value="ECO:0007669"/>
    <property type="project" value="TreeGrafter"/>
</dbReference>
<accession>A0A7R8D025</accession>
<organism evidence="1 2">
    <name type="scientific">Lepeophtheirus salmonis</name>
    <name type="common">Salmon louse</name>
    <name type="synonym">Caligus salmonis</name>
    <dbReference type="NCBI Taxonomy" id="72036"/>
    <lineage>
        <taxon>Eukaryota</taxon>
        <taxon>Metazoa</taxon>
        <taxon>Ecdysozoa</taxon>
        <taxon>Arthropoda</taxon>
        <taxon>Crustacea</taxon>
        <taxon>Multicrustacea</taxon>
        <taxon>Hexanauplia</taxon>
        <taxon>Copepoda</taxon>
        <taxon>Siphonostomatoida</taxon>
        <taxon>Caligidae</taxon>
        <taxon>Lepeophtheirus</taxon>
    </lineage>
</organism>
<protein>
    <submittedName>
        <fullName evidence="1">HPS3</fullName>
    </submittedName>
</protein>
<dbReference type="AlphaFoldDB" id="A0A7R8D025"/>
<keyword evidence="2" id="KW-1185">Reference proteome</keyword>
<dbReference type="EMBL" id="HG994585">
    <property type="protein sequence ID" value="CAF2980647.1"/>
    <property type="molecule type" value="Genomic_DNA"/>
</dbReference>
<dbReference type="PANTHER" id="PTHR28633">
    <property type="entry name" value="HERMANSKY-PUDLAK SYNDROME 3 PROTEIN"/>
    <property type="match status" value="1"/>
</dbReference>
<dbReference type="InterPro" id="IPR017216">
    <property type="entry name" value="HPS3"/>
</dbReference>
<sequence length="928" mass="105237">MSIPKFNTHNLGLDSRYTSDDNMVRVISVHHFVSEDVTPCCSSLNVASAGVATDLNFLLIVYQDESPNVESILYSTHGQYFLFLEKPLAYPRIAGAVSPCSGADGEAVVLDVIEFGSIKGCPPVVCCVCPSTEIFSPTEISLVEDVLGILSSTEFHLFKIKIREKTDERKHRSLSVYSFCSDSEFINQGTLGNEYTNQKGGPQFLRLDSHNNITLKRQQDSETSQVGHLEGYVGNIVRHKDFKDIDGPDWSNKFFPEVEEANKEYLSLGSPKIMTQVFGPFTESPESTSIKIIPSLDKLRPDSEFEADFNEGYLYHVPGHLRKRGRGCGVQRIATYPFTAPVRKIALEPSLLHALTETGLETYTLRSGYYTLVSDHFKESYIWKLSLDRLVLISKEEIRHTITILKLPSHFDIYKDMIQLAELNKESSPHGCSQLLCEAHIVLRTWFHRLSWALLEAGNKREEIPITMYPEKKKRNGNWLCLIIGYQGKPISFVIDQALKARESVNYLPMGFLHYLTEVLLHPTIKENVLDSVLTDKIIGILGLMAIDKLAFIVLRSSQFRSFKTKKMYDIFKKYLIQSKSIPNAEEVLAFALLSNNNGGGEESGARELIRSLPNVALSEILIEHHYFLLDMSISNNTPDTFSDLALLIRDSVPEIFVEGSLFVNRDNSNAVVLQLFLETFFVEFLENPTQEDPDILQVLKSLIRSYLSCISTPIRFGDKNIDSDIFGPRDLYLEMLPPFQYGGSRETLLDAESPEFWCQNSLLKLQSLLCCPILTKNRSQYYEIVLDYLSIYPDTVGAISLKIICSDNPIAIQALSESHPEVLLTFCKERITEEKDWRFLLETLQEHLSTEPNHPYHEEWYSSVQEILNYLAQTLSLDLFMSILPSPMQGNEDYQGYIQMCRKIQQAQQLKGLISNTGQQLLSTLAL</sequence>
<reference evidence="1" key="1">
    <citation type="submission" date="2021-02" db="EMBL/GenBank/DDBJ databases">
        <authorList>
            <person name="Bekaert M."/>
        </authorList>
    </citation>
    <scope>NUCLEOTIDE SEQUENCE</scope>
    <source>
        <strain evidence="1">IoA-00</strain>
    </source>
</reference>
<name>A0A7R8D025_LEPSM</name>
<evidence type="ECO:0000313" key="2">
    <source>
        <dbReference type="Proteomes" id="UP000675881"/>
    </source>
</evidence>
<dbReference type="PANTHER" id="PTHR28633:SF1">
    <property type="entry name" value="BLOC-2 COMPLEX MEMBER HPS3"/>
    <property type="match status" value="1"/>
</dbReference>
<proteinExistence type="predicted"/>
<dbReference type="Proteomes" id="UP000675881">
    <property type="component" value="Chromosome 6"/>
</dbReference>
<evidence type="ECO:0000313" key="1">
    <source>
        <dbReference type="EMBL" id="CAF2980647.1"/>
    </source>
</evidence>
<dbReference type="OrthoDB" id="10255480at2759"/>